<organism evidence="1 2">
    <name type="scientific">Intestinirhabdus alba</name>
    <dbReference type="NCBI Taxonomy" id="2899544"/>
    <lineage>
        <taxon>Bacteria</taxon>
        <taxon>Pseudomonadati</taxon>
        <taxon>Pseudomonadota</taxon>
        <taxon>Gammaproteobacteria</taxon>
        <taxon>Enterobacterales</taxon>
        <taxon>Enterobacteriaceae</taxon>
        <taxon>Intestinirhabdus</taxon>
    </lineage>
</organism>
<dbReference type="RefSeq" id="WP_155107370.1">
    <property type="nucleotide sequence ID" value="NZ_WMJZ01000005.1"/>
</dbReference>
<dbReference type="Proteomes" id="UP000477739">
    <property type="component" value="Unassembled WGS sequence"/>
</dbReference>
<dbReference type="EMBL" id="WMJZ01000005">
    <property type="protein sequence ID" value="MTH45718.1"/>
    <property type="molecule type" value="Genomic_DNA"/>
</dbReference>
<dbReference type="OrthoDB" id="6606088at2"/>
<reference evidence="1 2" key="1">
    <citation type="submission" date="2019-11" db="EMBL/GenBank/DDBJ databases">
        <title>Escherichia alba sp. nov. isolated from the gut of plastic-eating superworms Zophobas atratus.</title>
        <authorList>
            <person name="Yang Y."/>
        </authorList>
    </citation>
    <scope>NUCLEOTIDE SEQUENCE [LARGE SCALE GENOMIC DNA]</scope>
    <source>
        <strain evidence="2">BIT-B35</strain>
    </source>
</reference>
<evidence type="ECO:0000313" key="1">
    <source>
        <dbReference type="EMBL" id="MTH45718.1"/>
    </source>
</evidence>
<sequence>MTCYLSHTGLILLLMAIYYFHAGLFKDDEFSCRANFVQHYPDLTLNISLDYHFSGKKGMVSMNGYIVNEPEKIFNRKIYFSYEKNGDIYYLHPEKNVIFPGNNVESKWLEKYEPKFFINSEEDLYLRILEQGDDKRMFIFSTIPTYICHAY</sequence>
<comment type="caution">
    <text evidence="1">The sequence shown here is derived from an EMBL/GenBank/DDBJ whole genome shotgun (WGS) entry which is preliminary data.</text>
</comment>
<accession>A0A6L6IJ41</accession>
<keyword evidence="2" id="KW-1185">Reference proteome</keyword>
<dbReference type="AlphaFoldDB" id="A0A6L6IJ41"/>
<proteinExistence type="predicted"/>
<name>A0A6L6IJ41_9ENTR</name>
<evidence type="ECO:0008006" key="3">
    <source>
        <dbReference type="Google" id="ProtNLM"/>
    </source>
</evidence>
<protein>
    <recommendedName>
        <fullName evidence="3">FidL</fullName>
    </recommendedName>
</protein>
<gene>
    <name evidence="1" type="ORF">GJV78_05450</name>
</gene>
<evidence type="ECO:0000313" key="2">
    <source>
        <dbReference type="Proteomes" id="UP000477739"/>
    </source>
</evidence>